<comment type="subunit">
    <text evidence="3">Homodimer.</text>
</comment>
<dbReference type="InterPro" id="IPR038078">
    <property type="entry name" value="PhoU-like_sf"/>
</dbReference>
<organism evidence="8 9">
    <name type="scientific">candidate division WOR-3 bacterium</name>
    <dbReference type="NCBI Taxonomy" id="2052148"/>
    <lineage>
        <taxon>Bacteria</taxon>
        <taxon>Bacteria division WOR-3</taxon>
    </lineage>
</organism>
<comment type="subcellular location">
    <subcellularLocation>
        <location evidence="1">Cytoplasm</location>
    </subcellularLocation>
</comment>
<evidence type="ECO:0000256" key="1">
    <source>
        <dbReference type="ARBA" id="ARBA00004496"/>
    </source>
</evidence>
<keyword evidence="5" id="KW-0963">Cytoplasm</keyword>
<feature type="domain" description="PhoU" evidence="7">
    <location>
        <begin position="15"/>
        <end position="101"/>
    </location>
</feature>
<dbReference type="GO" id="GO:0005737">
    <property type="term" value="C:cytoplasm"/>
    <property type="evidence" value="ECO:0007669"/>
    <property type="project" value="UniProtKB-SubCell"/>
</dbReference>
<dbReference type="InterPro" id="IPR026022">
    <property type="entry name" value="PhoU_dom"/>
</dbReference>
<proteinExistence type="inferred from homology"/>
<comment type="similarity">
    <text evidence="2">Belongs to the PhoU family.</text>
</comment>
<evidence type="ECO:0000256" key="2">
    <source>
        <dbReference type="ARBA" id="ARBA00008107"/>
    </source>
</evidence>
<reference evidence="8 9" key="1">
    <citation type="journal article" date="2018" name="Nat. Biotechnol.">
        <title>A standardized bacterial taxonomy based on genome phylogeny substantially revises the tree of life.</title>
        <authorList>
            <person name="Parks D.H."/>
            <person name="Chuvochina M."/>
            <person name="Waite D.W."/>
            <person name="Rinke C."/>
            <person name="Skarshewski A."/>
            <person name="Chaumeil P.A."/>
            <person name="Hugenholtz P."/>
        </authorList>
    </citation>
    <scope>NUCLEOTIDE SEQUENCE [LARGE SCALE GENOMIC DNA]</scope>
    <source>
        <strain evidence="8">UBA9956</strain>
    </source>
</reference>
<evidence type="ECO:0000256" key="6">
    <source>
        <dbReference type="ARBA" id="ARBA00022592"/>
    </source>
</evidence>
<dbReference type="PIRSF" id="PIRSF003107">
    <property type="entry name" value="PhoU"/>
    <property type="match status" value="1"/>
</dbReference>
<evidence type="ECO:0000313" key="8">
    <source>
        <dbReference type="EMBL" id="HAV92429.1"/>
    </source>
</evidence>
<dbReference type="NCBIfam" id="TIGR02135">
    <property type="entry name" value="phoU_full"/>
    <property type="match status" value="1"/>
</dbReference>
<dbReference type="Proteomes" id="UP000264062">
    <property type="component" value="Unassembled WGS sequence"/>
</dbReference>
<evidence type="ECO:0000256" key="3">
    <source>
        <dbReference type="ARBA" id="ARBA00011738"/>
    </source>
</evidence>
<dbReference type="FunFam" id="1.20.58.220:FF:000004">
    <property type="entry name" value="Phosphate-specific transport system accessory protein PhoU"/>
    <property type="match status" value="1"/>
</dbReference>
<protein>
    <submittedName>
        <fullName evidence="8">Phosphate transport system regulatory protein PhoU</fullName>
    </submittedName>
</protein>
<name>A0A350HA63_UNCW3</name>
<feature type="domain" description="PhoU" evidence="7">
    <location>
        <begin position="117"/>
        <end position="202"/>
    </location>
</feature>
<keyword evidence="4" id="KW-0813">Transport</keyword>
<dbReference type="GO" id="GO:0030643">
    <property type="term" value="P:intracellular phosphate ion homeostasis"/>
    <property type="evidence" value="ECO:0007669"/>
    <property type="project" value="InterPro"/>
</dbReference>
<keyword evidence="6" id="KW-0592">Phosphate transport</keyword>
<dbReference type="InterPro" id="IPR028366">
    <property type="entry name" value="PhoU"/>
</dbReference>
<evidence type="ECO:0000256" key="5">
    <source>
        <dbReference type="ARBA" id="ARBA00022490"/>
    </source>
</evidence>
<sequence length="215" mass="24574">MISERINQLNNEIIDFASIAESMIDKSIKGLVERDKNLLEEVMNVDEEKANKFETKMDELLFQFIAQFEPKAKDLRRVLMMLQMSNDLERIGDHAVNICESASMLVELPQIKNFNDLPRMAEIVIGMLKDSIDAFIKADSALAESVCERDNIVDDLRRSIAAELLEIMSRDSKTIERAMHINRIAANLERIADLSTNISEDVIFIEKGKVIKHHL</sequence>
<comment type="caution">
    <text evidence="8">The sequence shown here is derived from an EMBL/GenBank/DDBJ whole genome shotgun (WGS) entry which is preliminary data.</text>
</comment>
<dbReference type="GO" id="GO:0045936">
    <property type="term" value="P:negative regulation of phosphate metabolic process"/>
    <property type="evidence" value="ECO:0007669"/>
    <property type="project" value="InterPro"/>
</dbReference>
<dbReference type="GO" id="GO:0006817">
    <property type="term" value="P:phosphate ion transport"/>
    <property type="evidence" value="ECO:0007669"/>
    <property type="project" value="UniProtKB-KW"/>
</dbReference>
<dbReference type="Pfam" id="PF01895">
    <property type="entry name" value="PhoU"/>
    <property type="match status" value="2"/>
</dbReference>
<dbReference type="AlphaFoldDB" id="A0A350HA63"/>
<evidence type="ECO:0000313" key="9">
    <source>
        <dbReference type="Proteomes" id="UP000264062"/>
    </source>
</evidence>
<feature type="non-terminal residue" evidence="8">
    <location>
        <position position="215"/>
    </location>
</feature>
<dbReference type="PANTHER" id="PTHR42930:SF3">
    <property type="entry name" value="PHOSPHATE-SPECIFIC TRANSPORT SYSTEM ACCESSORY PROTEIN PHOU"/>
    <property type="match status" value="1"/>
</dbReference>
<dbReference type="PANTHER" id="PTHR42930">
    <property type="entry name" value="PHOSPHATE-SPECIFIC TRANSPORT SYSTEM ACCESSORY PROTEIN PHOU"/>
    <property type="match status" value="1"/>
</dbReference>
<dbReference type="Gene3D" id="1.20.58.220">
    <property type="entry name" value="Phosphate transport system protein phou homolog 2, domain 2"/>
    <property type="match status" value="2"/>
</dbReference>
<dbReference type="EMBL" id="DMZY01000133">
    <property type="protein sequence ID" value="HAV92429.1"/>
    <property type="molecule type" value="Genomic_DNA"/>
</dbReference>
<dbReference type="SUPFAM" id="SSF109755">
    <property type="entry name" value="PhoU-like"/>
    <property type="match status" value="1"/>
</dbReference>
<accession>A0A350HA63</accession>
<gene>
    <name evidence="8" type="primary">phoU</name>
    <name evidence="8" type="ORF">DCW38_04530</name>
</gene>
<evidence type="ECO:0000256" key="4">
    <source>
        <dbReference type="ARBA" id="ARBA00022448"/>
    </source>
</evidence>
<evidence type="ECO:0000259" key="7">
    <source>
        <dbReference type="Pfam" id="PF01895"/>
    </source>
</evidence>